<evidence type="ECO:0000256" key="1">
    <source>
        <dbReference type="PROSITE-ProRule" id="PRU01161"/>
    </source>
</evidence>
<reference evidence="2 3" key="1">
    <citation type="submission" date="2015-07" db="EMBL/GenBank/DDBJ databases">
        <authorList>
            <consortium name="Pathogen Informatics"/>
        </authorList>
    </citation>
    <scope>NUCLEOTIDE SEQUENCE [LARGE SCALE GENOMIC DNA]</scope>
    <source>
        <strain evidence="2 3">A51</strain>
    </source>
</reference>
<evidence type="ECO:0000313" key="2">
    <source>
        <dbReference type="EMBL" id="CRZ80194.1"/>
    </source>
</evidence>
<dbReference type="InterPro" id="IPR002641">
    <property type="entry name" value="PNPLA_dom"/>
</dbReference>
<sequence length="319" mass="36977">MNLCAFLSRQTGLSKAFILELTTRAEFFHLFSYIRRKQYMNMQWALDRIGEYPYRLDLDMARQALGKRKAYAAVTSADDLKDAYFPMLGADWQQVLLATCAIPGLYPEPVTLAGKQYIDGGVSASIPVQEAWRKEARFITVIRTEFMSKEEETPSPSATELPLWLREPLNHLQHQLQHKWSGWRQEWNEFLQQQKLRAKEQKKEQKHLDALNGGRWLFGADDIYRLSHLLGSKFDAGLADLLMVHYQTYTLTSEFLDAHHDDTFIAQIMPSEPLHSNSLLSSPEALQYDYELGLKAGYRFLKAYSEAETFRKELPRNLM</sequence>
<protein>
    <submittedName>
        <fullName evidence="2">Esterase of the alpha-beta hydrolase superfamily</fullName>
    </submittedName>
</protein>
<keyword evidence="2" id="KW-0378">Hydrolase</keyword>
<accession>A0A655P241</accession>
<dbReference type="Gene3D" id="3.40.1090.10">
    <property type="entry name" value="Cytosolic phospholipase A2 catalytic domain"/>
    <property type="match status" value="1"/>
</dbReference>
<evidence type="ECO:0000313" key="3">
    <source>
        <dbReference type="Proteomes" id="UP000044806"/>
    </source>
</evidence>
<proteinExistence type="predicted"/>
<dbReference type="PROSITE" id="PS51635">
    <property type="entry name" value="PNPLA"/>
    <property type="match status" value="1"/>
</dbReference>
<dbReference type="GO" id="GO:0016787">
    <property type="term" value="F:hydrolase activity"/>
    <property type="evidence" value="ECO:0007669"/>
    <property type="project" value="UniProtKB-KW"/>
</dbReference>
<organism evidence="2 3">
    <name type="scientific">Vibrio cholerae</name>
    <dbReference type="NCBI Taxonomy" id="666"/>
    <lineage>
        <taxon>Bacteria</taxon>
        <taxon>Pseudomonadati</taxon>
        <taxon>Pseudomonadota</taxon>
        <taxon>Gammaproteobacteria</taxon>
        <taxon>Vibrionales</taxon>
        <taxon>Vibrionaceae</taxon>
        <taxon>Vibrio</taxon>
    </lineage>
</organism>
<dbReference type="Proteomes" id="UP000044806">
    <property type="component" value="Unassembled WGS sequence"/>
</dbReference>
<dbReference type="SUPFAM" id="SSF52151">
    <property type="entry name" value="FabD/lysophospholipase-like"/>
    <property type="match status" value="1"/>
</dbReference>
<feature type="short sequence motif" description="DGA/G" evidence="1">
    <location>
        <begin position="119"/>
        <end position="121"/>
    </location>
</feature>
<comment type="caution">
    <text evidence="1">Lacks conserved residue(s) required for the propagation of feature annotation.</text>
</comment>
<dbReference type="Pfam" id="PF19890">
    <property type="entry name" value="DUF6363"/>
    <property type="match status" value="1"/>
</dbReference>
<dbReference type="InterPro" id="IPR045943">
    <property type="entry name" value="DUF6363"/>
</dbReference>
<dbReference type="InterPro" id="IPR016035">
    <property type="entry name" value="Acyl_Trfase/lysoPLipase"/>
</dbReference>
<gene>
    <name evidence="2" type="ORF">ERS013165_00202</name>
</gene>
<dbReference type="Pfam" id="PF01734">
    <property type="entry name" value="Patatin"/>
    <property type="match status" value="1"/>
</dbReference>
<dbReference type="AlphaFoldDB" id="A0A655P241"/>
<dbReference type="GO" id="GO:0006629">
    <property type="term" value="P:lipid metabolic process"/>
    <property type="evidence" value="ECO:0007669"/>
    <property type="project" value="InterPro"/>
</dbReference>
<name>A0A655P241_VIBCL</name>
<dbReference type="EMBL" id="CWOW01000001">
    <property type="protein sequence ID" value="CRZ80194.1"/>
    <property type="molecule type" value="Genomic_DNA"/>
</dbReference>